<dbReference type="Proteomes" id="UP001232445">
    <property type="component" value="Unassembled WGS sequence"/>
</dbReference>
<evidence type="ECO:0000313" key="2">
    <source>
        <dbReference type="EMBL" id="MDQ0339190.1"/>
    </source>
</evidence>
<name>A0ABU0CRZ4_9BACI</name>
<dbReference type="EMBL" id="JAUSUQ010000006">
    <property type="protein sequence ID" value="MDQ0339190.1"/>
    <property type="molecule type" value="Genomic_DNA"/>
</dbReference>
<comment type="caution">
    <text evidence="2">The sequence shown here is derived from an EMBL/GenBank/DDBJ whole genome shotgun (WGS) entry which is preliminary data.</text>
</comment>
<protein>
    <submittedName>
        <fullName evidence="2">Uncharacterized protein YpmS</fullName>
    </submittedName>
</protein>
<evidence type="ECO:0000256" key="1">
    <source>
        <dbReference type="SAM" id="Phobius"/>
    </source>
</evidence>
<keyword evidence="3" id="KW-1185">Reference proteome</keyword>
<keyword evidence="1" id="KW-0472">Membrane</keyword>
<evidence type="ECO:0000313" key="3">
    <source>
        <dbReference type="Proteomes" id="UP001232445"/>
    </source>
</evidence>
<organism evidence="2 3">
    <name type="scientific">Caldalkalibacillus uzonensis</name>
    <dbReference type="NCBI Taxonomy" id="353224"/>
    <lineage>
        <taxon>Bacteria</taxon>
        <taxon>Bacillati</taxon>
        <taxon>Bacillota</taxon>
        <taxon>Bacilli</taxon>
        <taxon>Bacillales</taxon>
        <taxon>Bacillaceae</taxon>
        <taxon>Caldalkalibacillus</taxon>
    </lineage>
</organism>
<keyword evidence="1" id="KW-0812">Transmembrane</keyword>
<feature type="transmembrane region" description="Helical" evidence="1">
    <location>
        <begin position="12"/>
        <end position="35"/>
    </location>
</feature>
<accession>A0ABU0CRZ4</accession>
<sequence length="209" mass="23727">MVKITGNRWKWAFFVLLGAVLLLVVVQLSVLLLWLNHLQTSPDGLEEWPPGGGSQHLGSGTVFTLSASKQDLNTLISAYVAQDIDQREAYELYVDDEIYFKTEIPIFNRQLPLVMSFEAQVLSSGNLLLKQHTMRLGGLQLPADLVLAVIKGSYHFPEWVTINPGQAEIHLALNQLKIHEQFYLKALKFDLKQDEIIFQLIYEEPVSEH</sequence>
<dbReference type="InterPro" id="IPR018672">
    <property type="entry name" value="DUF2140"/>
</dbReference>
<reference evidence="2 3" key="1">
    <citation type="submission" date="2023-07" db="EMBL/GenBank/DDBJ databases">
        <title>Genomic Encyclopedia of Type Strains, Phase IV (KMG-IV): sequencing the most valuable type-strain genomes for metagenomic binning, comparative biology and taxonomic classification.</title>
        <authorList>
            <person name="Goeker M."/>
        </authorList>
    </citation>
    <scope>NUCLEOTIDE SEQUENCE [LARGE SCALE GENOMIC DNA]</scope>
    <source>
        <strain evidence="2 3">DSM 17740</strain>
    </source>
</reference>
<gene>
    <name evidence="2" type="ORF">J2S00_001976</name>
</gene>
<dbReference type="RefSeq" id="WP_307338775.1">
    <property type="nucleotide sequence ID" value="NZ_JAUSUQ010000006.1"/>
</dbReference>
<keyword evidence="1" id="KW-1133">Transmembrane helix</keyword>
<proteinExistence type="predicted"/>
<dbReference type="Pfam" id="PF09911">
    <property type="entry name" value="DUF2140"/>
    <property type="match status" value="1"/>
</dbReference>